<feature type="region of interest" description="Disordered" evidence="11">
    <location>
        <begin position="1"/>
        <end position="42"/>
    </location>
</feature>
<feature type="transmembrane region" description="Helical" evidence="12">
    <location>
        <begin position="397"/>
        <end position="416"/>
    </location>
</feature>
<dbReference type="EMBL" id="FPJO01000008">
    <property type="protein sequence ID" value="SFX96005.1"/>
    <property type="molecule type" value="Genomic_DNA"/>
</dbReference>
<sequence>MSDLAKTPKSPKSPEPPKVSTEKPATDKPAAATPAAEPSAAPASAVDPRLLVREEGFKGYWSEFTRKVRGGELGSLPVLVGLIVIAVVFQFQNSNFLSASSIANVAVYSSGLGIMAVGIVFVLLLGEIDLSVGSVAGVGAAVWAVLNVNHGWNDWSAVLVAVLSGMVLGALHGFFFAKIGVPAFVVTLAGFLGWSGLQEWMMGGEGSINTPSGSIVENLTNYFFEDKVVAYGVALVAVLAYAGSLLMDSRRRGAAGLPARPTTEVLLRTGIVAILCFAVAYVLNEPSGARGLPLALVLFLAVLVVADFVARRTTFGRQVFAVGGNPEAARRAGINVDRIRITVFALSGMLGAFGGLFIASLSGGATKSVGGGNTLMLVIAAAVIGGTSLFGGRGKVWSALLGMIVIQSIQQGLNMIGMANAIQYMITGAVLLAAVVIDSVSRRTQKTAGRA</sequence>
<dbReference type="Pfam" id="PF02653">
    <property type="entry name" value="BPD_transp_2"/>
    <property type="match status" value="1"/>
</dbReference>
<proteinExistence type="predicted"/>
<organism evidence="13 14">
    <name type="scientific">Streptomyces atratus</name>
    <dbReference type="NCBI Taxonomy" id="1893"/>
    <lineage>
        <taxon>Bacteria</taxon>
        <taxon>Bacillati</taxon>
        <taxon>Actinomycetota</taxon>
        <taxon>Actinomycetes</taxon>
        <taxon>Kitasatosporales</taxon>
        <taxon>Streptomycetaceae</taxon>
        <taxon>Streptomyces</taxon>
    </lineage>
</organism>
<dbReference type="InterPro" id="IPR001851">
    <property type="entry name" value="ABC_transp_permease"/>
</dbReference>
<keyword evidence="5" id="KW-0762">Sugar transport</keyword>
<feature type="transmembrane region" description="Helical" evidence="12">
    <location>
        <begin position="155"/>
        <end position="172"/>
    </location>
</feature>
<evidence type="ECO:0000256" key="5">
    <source>
        <dbReference type="ARBA" id="ARBA00022597"/>
    </source>
</evidence>
<evidence type="ECO:0000256" key="10">
    <source>
        <dbReference type="ARBA" id="ARBA00035686"/>
    </source>
</evidence>
<evidence type="ECO:0000256" key="9">
    <source>
        <dbReference type="ARBA" id="ARBA00035611"/>
    </source>
</evidence>
<evidence type="ECO:0000256" key="4">
    <source>
        <dbReference type="ARBA" id="ARBA00022519"/>
    </source>
</evidence>
<name>A0A1K2BDE3_STRAR</name>
<dbReference type="RefSeq" id="WP_072485953.1">
    <property type="nucleotide sequence ID" value="NZ_CP108276.1"/>
</dbReference>
<feature type="transmembrane region" description="Helical" evidence="12">
    <location>
        <begin position="132"/>
        <end position="149"/>
    </location>
</feature>
<evidence type="ECO:0000313" key="14">
    <source>
        <dbReference type="Proteomes" id="UP000181909"/>
    </source>
</evidence>
<dbReference type="AlphaFoldDB" id="A0A1K2BDE3"/>
<gene>
    <name evidence="13" type="ORF">SAMN02787144_1008149</name>
</gene>
<protein>
    <recommendedName>
        <fullName evidence="10">Xylose transport system permease protein XylH</fullName>
    </recommendedName>
</protein>
<feature type="compositionally biased region" description="Low complexity" evidence="11">
    <location>
        <begin position="27"/>
        <end position="42"/>
    </location>
</feature>
<feature type="transmembrane region" description="Helical" evidence="12">
    <location>
        <begin position="422"/>
        <end position="440"/>
    </location>
</feature>
<feature type="transmembrane region" description="Helical" evidence="12">
    <location>
        <begin position="105"/>
        <end position="125"/>
    </location>
</feature>
<evidence type="ECO:0000256" key="3">
    <source>
        <dbReference type="ARBA" id="ARBA00022475"/>
    </source>
</evidence>
<dbReference type="OrthoDB" id="3468954at2"/>
<keyword evidence="8 12" id="KW-0472">Membrane</keyword>
<feature type="transmembrane region" description="Helical" evidence="12">
    <location>
        <begin position="339"/>
        <end position="359"/>
    </location>
</feature>
<keyword evidence="2" id="KW-0813">Transport</keyword>
<comment type="subcellular location">
    <subcellularLocation>
        <location evidence="1">Cell membrane</location>
        <topology evidence="1">Multi-pass membrane protein</topology>
    </subcellularLocation>
</comment>
<evidence type="ECO:0000313" key="13">
    <source>
        <dbReference type="EMBL" id="SFX96005.1"/>
    </source>
</evidence>
<evidence type="ECO:0000256" key="7">
    <source>
        <dbReference type="ARBA" id="ARBA00022989"/>
    </source>
</evidence>
<feature type="transmembrane region" description="Helical" evidence="12">
    <location>
        <begin position="371"/>
        <end position="390"/>
    </location>
</feature>
<dbReference type="PANTHER" id="PTHR32196">
    <property type="entry name" value="ABC TRANSPORTER PERMEASE PROTEIN YPHD-RELATED-RELATED"/>
    <property type="match status" value="1"/>
</dbReference>
<feature type="transmembrane region" description="Helical" evidence="12">
    <location>
        <begin position="228"/>
        <end position="246"/>
    </location>
</feature>
<dbReference type="CDD" id="cd06579">
    <property type="entry name" value="TM_PBP1_transp_AraH_like"/>
    <property type="match status" value="1"/>
</dbReference>
<keyword evidence="7 12" id="KW-1133">Transmembrane helix</keyword>
<feature type="transmembrane region" description="Helical" evidence="12">
    <location>
        <begin position="73"/>
        <end position="93"/>
    </location>
</feature>
<evidence type="ECO:0000256" key="1">
    <source>
        <dbReference type="ARBA" id="ARBA00004651"/>
    </source>
</evidence>
<keyword evidence="6 12" id="KW-0812">Transmembrane</keyword>
<evidence type="ECO:0000256" key="8">
    <source>
        <dbReference type="ARBA" id="ARBA00023136"/>
    </source>
</evidence>
<comment type="function">
    <text evidence="9">Part of the binding-protein-dependent transport system for D-xylose. Probably responsible for the translocation of the substrate across the membrane.</text>
</comment>
<keyword evidence="3" id="KW-1003">Cell membrane</keyword>
<dbReference type="GO" id="GO:0022857">
    <property type="term" value="F:transmembrane transporter activity"/>
    <property type="evidence" value="ECO:0007669"/>
    <property type="project" value="InterPro"/>
</dbReference>
<evidence type="ECO:0000256" key="11">
    <source>
        <dbReference type="SAM" id="MobiDB-lite"/>
    </source>
</evidence>
<accession>A0A1K2BDE3</accession>
<feature type="transmembrane region" description="Helical" evidence="12">
    <location>
        <begin position="289"/>
        <end position="310"/>
    </location>
</feature>
<dbReference type="Proteomes" id="UP000181909">
    <property type="component" value="Unassembled WGS sequence"/>
</dbReference>
<evidence type="ECO:0000256" key="6">
    <source>
        <dbReference type="ARBA" id="ARBA00022692"/>
    </source>
</evidence>
<keyword evidence="4" id="KW-0997">Cell inner membrane</keyword>
<reference evidence="13 14" key="1">
    <citation type="submission" date="2016-11" db="EMBL/GenBank/DDBJ databases">
        <authorList>
            <person name="Jaros S."/>
            <person name="Januszkiewicz K."/>
            <person name="Wedrychowicz H."/>
        </authorList>
    </citation>
    <scope>NUCLEOTIDE SEQUENCE [LARGE SCALE GENOMIC DNA]</scope>
    <source>
        <strain evidence="13 14">OK807</strain>
    </source>
</reference>
<dbReference type="GO" id="GO:0005886">
    <property type="term" value="C:plasma membrane"/>
    <property type="evidence" value="ECO:0007669"/>
    <property type="project" value="UniProtKB-SubCell"/>
</dbReference>
<feature type="transmembrane region" description="Helical" evidence="12">
    <location>
        <begin position="179"/>
        <end position="197"/>
    </location>
</feature>
<evidence type="ECO:0000256" key="2">
    <source>
        <dbReference type="ARBA" id="ARBA00022448"/>
    </source>
</evidence>
<dbReference type="PANTHER" id="PTHR32196:SF32">
    <property type="entry name" value="XYLOSE TRANSPORT SYSTEM PERMEASE PROTEIN XYLH"/>
    <property type="match status" value="1"/>
</dbReference>
<feature type="transmembrane region" description="Helical" evidence="12">
    <location>
        <begin position="266"/>
        <end position="283"/>
    </location>
</feature>
<dbReference type="STRING" id="1893.SAMN02787144_1008149"/>
<evidence type="ECO:0000256" key="12">
    <source>
        <dbReference type="SAM" id="Phobius"/>
    </source>
</evidence>